<comment type="caution">
    <text evidence="1">The sequence shown here is derived from an EMBL/GenBank/DDBJ whole genome shotgun (WGS) entry which is preliminary data.</text>
</comment>
<sequence length="214" mass="23029">MKSTAKKTRQRPRLVEADSDADVFAQVARDDLASSVQRAVELHAGIAAGARVRVYVASVLNEGRLVDDLAGPAFDVIEHMDADRQHQLVIRSTAHRAVLDEPLLESTAVGEALGRSGTNGREAASKLRLAGRLVGIKQANRYLFPAFQIDLAHQRVAPVVAEVNQLLDAADDPWGVASWWISASPRLGGKAPRDLIGTADESDLVVLARAESNE</sequence>
<accession>A0ABP8Z7F2</accession>
<dbReference type="RefSeq" id="WP_345528439.1">
    <property type="nucleotide sequence ID" value="NZ_BAABKN010000023.1"/>
</dbReference>
<evidence type="ECO:0000313" key="2">
    <source>
        <dbReference type="Proteomes" id="UP001499882"/>
    </source>
</evidence>
<evidence type="ECO:0000313" key="1">
    <source>
        <dbReference type="EMBL" id="GAA4748835.1"/>
    </source>
</evidence>
<name>A0ABP8Z7F2_9ACTN</name>
<dbReference type="EMBL" id="BAABKN010000023">
    <property type="protein sequence ID" value="GAA4748835.1"/>
    <property type="molecule type" value="Genomic_DNA"/>
</dbReference>
<protein>
    <recommendedName>
        <fullName evidence="3">Antitoxin Xre/MbcA/ParS-like toxin-binding domain-containing protein</fullName>
    </recommendedName>
</protein>
<gene>
    <name evidence="1" type="ORF">GCM10023350_37270</name>
</gene>
<proteinExistence type="predicted"/>
<dbReference type="Proteomes" id="UP001499882">
    <property type="component" value="Unassembled WGS sequence"/>
</dbReference>
<organism evidence="1 2">
    <name type="scientific">Nocardioides endophyticus</name>
    <dbReference type="NCBI Taxonomy" id="1353775"/>
    <lineage>
        <taxon>Bacteria</taxon>
        <taxon>Bacillati</taxon>
        <taxon>Actinomycetota</taxon>
        <taxon>Actinomycetes</taxon>
        <taxon>Propionibacteriales</taxon>
        <taxon>Nocardioidaceae</taxon>
        <taxon>Nocardioides</taxon>
    </lineage>
</organism>
<evidence type="ECO:0008006" key="3">
    <source>
        <dbReference type="Google" id="ProtNLM"/>
    </source>
</evidence>
<reference evidence="2" key="1">
    <citation type="journal article" date="2019" name="Int. J. Syst. Evol. Microbiol.">
        <title>The Global Catalogue of Microorganisms (GCM) 10K type strain sequencing project: providing services to taxonomists for standard genome sequencing and annotation.</title>
        <authorList>
            <consortium name="The Broad Institute Genomics Platform"/>
            <consortium name="The Broad Institute Genome Sequencing Center for Infectious Disease"/>
            <person name="Wu L."/>
            <person name="Ma J."/>
        </authorList>
    </citation>
    <scope>NUCLEOTIDE SEQUENCE [LARGE SCALE GENOMIC DNA]</scope>
    <source>
        <strain evidence="2">JCM 18532</strain>
    </source>
</reference>
<keyword evidence="2" id="KW-1185">Reference proteome</keyword>